<dbReference type="EMBL" id="JBDKXB010000037">
    <property type="protein sequence ID" value="MEY6434020.1"/>
    <property type="molecule type" value="Genomic_DNA"/>
</dbReference>
<dbReference type="RefSeq" id="WP_369668404.1">
    <property type="nucleotide sequence ID" value="NZ_JBDKXB010000037.1"/>
</dbReference>
<evidence type="ECO:0000256" key="3">
    <source>
        <dbReference type="ARBA" id="ARBA00023163"/>
    </source>
</evidence>
<organism evidence="5 6">
    <name type="scientific">Thioalkalicoccus limnaeus</name>
    <dbReference type="NCBI Taxonomy" id="120681"/>
    <lineage>
        <taxon>Bacteria</taxon>
        <taxon>Pseudomonadati</taxon>
        <taxon>Pseudomonadota</taxon>
        <taxon>Gammaproteobacteria</taxon>
        <taxon>Chromatiales</taxon>
        <taxon>Chromatiaceae</taxon>
        <taxon>Thioalkalicoccus</taxon>
    </lineage>
</organism>
<dbReference type="SMART" id="SM00342">
    <property type="entry name" value="HTH_ARAC"/>
    <property type="match status" value="1"/>
</dbReference>
<dbReference type="SUPFAM" id="SSF46689">
    <property type="entry name" value="Homeodomain-like"/>
    <property type="match status" value="1"/>
</dbReference>
<dbReference type="PROSITE" id="PS00041">
    <property type="entry name" value="HTH_ARAC_FAMILY_1"/>
    <property type="match status" value="1"/>
</dbReference>
<gene>
    <name evidence="5" type="ORF">ABC977_16570</name>
</gene>
<dbReference type="InterPro" id="IPR018060">
    <property type="entry name" value="HTH_AraC"/>
</dbReference>
<evidence type="ECO:0000256" key="2">
    <source>
        <dbReference type="ARBA" id="ARBA00023125"/>
    </source>
</evidence>
<dbReference type="PANTHER" id="PTHR47893:SF1">
    <property type="entry name" value="REGULATORY PROTEIN PCHR"/>
    <property type="match status" value="1"/>
</dbReference>
<feature type="non-terminal residue" evidence="5">
    <location>
        <position position="1"/>
    </location>
</feature>
<evidence type="ECO:0000313" key="5">
    <source>
        <dbReference type="EMBL" id="MEY6434020.1"/>
    </source>
</evidence>
<comment type="caution">
    <text evidence="5">The sequence shown here is derived from an EMBL/GenBank/DDBJ whole genome shotgun (WGS) entry which is preliminary data.</text>
</comment>
<dbReference type="InterPro" id="IPR009057">
    <property type="entry name" value="Homeodomain-like_sf"/>
</dbReference>
<evidence type="ECO:0000259" key="4">
    <source>
        <dbReference type="PROSITE" id="PS01124"/>
    </source>
</evidence>
<dbReference type="PROSITE" id="PS01124">
    <property type="entry name" value="HTH_ARAC_FAMILY_2"/>
    <property type="match status" value="1"/>
</dbReference>
<sequence>PPTIAELGRRVGLNECYLKAGFREHFGGTIGAYARERRLERARDLIEREGHGVQEAALAVGFSNLGWFSATFRAHFGCLPSHLARGGGR</sequence>
<dbReference type="Pfam" id="PF12833">
    <property type="entry name" value="HTH_18"/>
    <property type="match status" value="1"/>
</dbReference>
<evidence type="ECO:0000256" key="1">
    <source>
        <dbReference type="ARBA" id="ARBA00023015"/>
    </source>
</evidence>
<protein>
    <submittedName>
        <fullName evidence="5">AraC family transcriptional regulator</fullName>
    </submittedName>
</protein>
<proteinExistence type="predicted"/>
<feature type="domain" description="HTH araC/xylS-type" evidence="4">
    <location>
        <begin position="1"/>
        <end position="86"/>
    </location>
</feature>
<keyword evidence="1" id="KW-0805">Transcription regulation</keyword>
<dbReference type="InterPro" id="IPR053142">
    <property type="entry name" value="PchR_regulatory_protein"/>
</dbReference>
<dbReference type="Proteomes" id="UP001564408">
    <property type="component" value="Unassembled WGS sequence"/>
</dbReference>
<keyword evidence="6" id="KW-1185">Reference proteome</keyword>
<keyword evidence="2" id="KW-0238">DNA-binding</keyword>
<keyword evidence="3" id="KW-0804">Transcription</keyword>
<dbReference type="PANTHER" id="PTHR47893">
    <property type="entry name" value="REGULATORY PROTEIN PCHR"/>
    <property type="match status" value="1"/>
</dbReference>
<name>A0ABV4BNF9_9GAMM</name>
<accession>A0ABV4BNF9</accession>
<dbReference type="InterPro" id="IPR018062">
    <property type="entry name" value="HTH_AraC-typ_CS"/>
</dbReference>
<dbReference type="Gene3D" id="1.10.10.60">
    <property type="entry name" value="Homeodomain-like"/>
    <property type="match status" value="2"/>
</dbReference>
<reference evidence="5 6" key="1">
    <citation type="submission" date="2024-05" db="EMBL/GenBank/DDBJ databases">
        <title>Genome Sequence and Characterization of the New Strain Purple Sulfur Bacterium of Genus Thioalkalicoccus.</title>
        <authorList>
            <person name="Bryantseva I.A."/>
            <person name="Kyndt J.A."/>
            <person name="Imhoff J.F."/>
        </authorList>
    </citation>
    <scope>NUCLEOTIDE SEQUENCE [LARGE SCALE GENOMIC DNA]</scope>
    <source>
        <strain evidence="5 6">Um2</strain>
    </source>
</reference>
<evidence type="ECO:0000313" key="6">
    <source>
        <dbReference type="Proteomes" id="UP001564408"/>
    </source>
</evidence>